<proteinExistence type="predicted"/>
<dbReference type="PANTHER" id="PTHR24067">
    <property type="entry name" value="UBIQUITIN-CONJUGATING ENZYME E2"/>
    <property type="match status" value="1"/>
</dbReference>
<organism evidence="3 4">
    <name type="scientific">Scleroderma citrinum Foug A</name>
    <dbReference type="NCBI Taxonomy" id="1036808"/>
    <lineage>
        <taxon>Eukaryota</taxon>
        <taxon>Fungi</taxon>
        <taxon>Dikarya</taxon>
        <taxon>Basidiomycota</taxon>
        <taxon>Agaricomycotina</taxon>
        <taxon>Agaricomycetes</taxon>
        <taxon>Agaricomycetidae</taxon>
        <taxon>Boletales</taxon>
        <taxon>Sclerodermatineae</taxon>
        <taxon>Sclerodermataceae</taxon>
        <taxon>Scleroderma</taxon>
    </lineage>
</organism>
<feature type="domain" description="UBC core" evidence="2">
    <location>
        <begin position="46"/>
        <end position="141"/>
    </location>
</feature>
<evidence type="ECO:0000313" key="3">
    <source>
        <dbReference type="EMBL" id="KIM53820.1"/>
    </source>
</evidence>
<keyword evidence="1" id="KW-0833">Ubl conjugation pathway</keyword>
<dbReference type="Gene3D" id="3.10.110.10">
    <property type="entry name" value="Ubiquitin Conjugating Enzyme"/>
    <property type="match status" value="1"/>
</dbReference>
<name>A0A0C3CZ33_9AGAM</name>
<dbReference type="AlphaFoldDB" id="A0A0C3CZ33"/>
<keyword evidence="4" id="KW-1185">Reference proteome</keyword>
<evidence type="ECO:0000259" key="2">
    <source>
        <dbReference type="PROSITE" id="PS50127"/>
    </source>
</evidence>
<dbReference type="InParanoid" id="A0A0C3CZ33"/>
<dbReference type="InterPro" id="IPR050113">
    <property type="entry name" value="Ub_conjugating_enzyme"/>
</dbReference>
<dbReference type="CDD" id="cd23814">
    <property type="entry name" value="UEV_AKTIP"/>
    <property type="match status" value="1"/>
</dbReference>
<dbReference type="OrthoDB" id="5596422at2759"/>
<accession>A0A0C3CZ33</accession>
<dbReference type="SUPFAM" id="SSF54495">
    <property type="entry name" value="UBC-like"/>
    <property type="match status" value="1"/>
</dbReference>
<dbReference type="STRING" id="1036808.A0A0C3CZ33"/>
<dbReference type="InterPro" id="IPR016135">
    <property type="entry name" value="UBQ-conjugating_enzyme/RWD"/>
</dbReference>
<gene>
    <name evidence="3" type="ORF">SCLCIDRAFT_1222537</name>
</gene>
<dbReference type="HOGENOM" id="CLU_1826440_0_0_1"/>
<reference evidence="4" key="2">
    <citation type="submission" date="2015-01" db="EMBL/GenBank/DDBJ databases">
        <title>Evolutionary Origins and Diversification of the Mycorrhizal Mutualists.</title>
        <authorList>
            <consortium name="DOE Joint Genome Institute"/>
            <consortium name="Mycorrhizal Genomics Consortium"/>
            <person name="Kohler A."/>
            <person name="Kuo A."/>
            <person name="Nagy L.G."/>
            <person name="Floudas D."/>
            <person name="Copeland A."/>
            <person name="Barry K.W."/>
            <person name="Cichocki N."/>
            <person name="Veneault-Fourrey C."/>
            <person name="LaButti K."/>
            <person name="Lindquist E.A."/>
            <person name="Lipzen A."/>
            <person name="Lundell T."/>
            <person name="Morin E."/>
            <person name="Murat C."/>
            <person name="Riley R."/>
            <person name="Ohm R."/>
            <person name="Sun H."/>
            <person name="Tunlid A."/>
            <person name="Henrissat B."/>
            <person name="Grigoriev I.V."/>
            <person name="Hibbett D.S."/>
            <person name="Martin F."/>
        </authorList>
    </citation>
    <scope>NUCLEOTIDE SEQUENCE [LARGE SCALE GENOMIC DNA]</scope>
    <source>
        <strain evidence="4">Foug A</strain>
    </source>
</reference>
<sequence length="141" mass="15532">MSLLSGLVTSTVLDLGAGKTKSSLVKPLPPTLRGPSSTSDATPNSVSRAVISTEYASLRYNKHCPSGMYVIPSLDNVFVWDAVLFVHKGYYAGSVLKFTMTFPDNYPEKQPTVQFLTDTFHPLVEGQTGMLNLMAQFRPWR</sequence>
<dbReference type="EMBL" id="KN822170">
    <property type="protein sequence ID" value="KIM53820.1"/>
    <property type="molecule type" value="Genomic_DNA"/>
</dbReference>
<evidence type="ECO:0000313" key="4">
    <source>
        <dbReference type="Proteomes" id="UP000053989"/>
    </source>
</evidence>
<evidence type="ECO:0000256" key="1">
    <source>
        <dbReference type="ARBA" id="ARBA00022786"/>
    </source>
</evidence>
<dbReference type="PROSITE" id="PS50127">
    <property type="entry name" value="UBC_2"/>
    <property type="match status" value="1"/>
</dbReference>
<dbReference type="InterPro" id="IPR000608">
    <property type="entry name" value="UBC"/>
</dbReference>
<dbReference type="Proteomes" id="UP000053989">
    <property type="component" value="Unassembled WGS sequence"/>
</dbReference>
<dbReference type="Pfam" id="PF00179">
    <property type="entry name" value="UQ_con"/>
    <property type="match status" value="1"/>
</dbReference>
<reference evidence="3 4" key="1">
    <citation type="submission" date="2014-04" db="EMBL/GenBank/DDBJ databases">
        <authorList>
            <consortium name="DOE Joint Genome Institute"/>
            <person name="Kuo A."/>
            <person name="Kohler A."/>
            <person name="Nagy L.G."/>
            <person name="Floudas D."/>
            <person name="Copeland A."/>
            <person name="Barry K.W."/>
            <person name="Cichocki N."/>
            <person name="Veneault-Fourrey C."/>
            <person name="LaButti K."/>
            <person name="Lindquist E.A."/>
            <person name="Lipzen A."/>
            <person name="Lundell T."/>
            <person name="Morin E."/>
            <person name="Murat C."/>
            <person name="Sun H."/>
            <person name="Tunlid A."/>
            <person name="Henrissat B."/>
            <person name="Grigoriev I.V."/>
            <person name="Hibbett D.S."/>
            <person name="Martin F."/>
            <person name="Nordberg H.P."/>
            <person name="Cantor M.N."/>
            <person name="Hua S.X."/>
        </authorList>
    </citation>
    <scope>NUCLEOTIDE SEQUENCE [LARGE SCALE GENOMIC DNA]</scope>
    <source>
        <strain evidence="3 4">Foug A</strain>
    </source>
</reference>
<protein>
    <recommendedName>
        <fullName evidence="2">UBC core domain-containing protein</fullName>
    </recommendedName>
</protein>